<accession>A0A5N0V1E8</accession>
<feature type="domain" description="Amidase" evidence="1">
    <location>
        <begin position="24"/>
        <end position="466"/>
    </location>
</feature>
<dbReference type="AlphaFoldDB" id="A0A5N0V1E8"/>
<proteinExistence type="predicted"/>
<evidence type="ECO:0000313" key="2">
    <source>
        <dbReference type="EMBL" id="KAA9158562.1"/>
    </source>
</evidence>
<dbReference type="InterPro" id="IPR036928">
    <property type="entry name" value="AS_sf"/>
</dbReference>
<dbReference type="GO" id="GO:0004040">
    <property type="term" value="F:amidase activity"/>
    <property type="evidence" value="ECO:0007669"/>
    <property type="project" value="UniProtKB-EC"/>
</dbReference>
<evidence type="ECO:0000313" key="3">
    <source>
        <dbReference type="Proteomes" id="UP000319769"/>
    </source>
</evidence>
<dbReference type="EMBL" id="VMNW02000034">
    <property type="protein sequence ID" value="KAA9158562.1"/>
    <property type="molecule type" value="Genomic_DNA"/>
</dbReference>
<dbReference type="PANTHER" id="PTHR43372">
    <property type="entry name" value="FATTY-ACID AMIDE HYDROLASE"/>
    <property type="match status" value="1"/>
</dbReference>
<dbReference type="Pfam" id="PF01425">
    <property type="entry name" value="Amidase"/>
    <property type="match status" value="1"/>
</dbReference>
<dbReference type="PIRSF" id="PIRSF001221">
    <property type="entry name" value="Amidase_fungi"/>
    <property type="match status" value="1"/>
</dbReference>
<keyword evidence="2" id="KW-0378">Hydrolase</keyword>
<dbReference type="PANTHER" id="PTHR43372:SF4">
    <property type="entry name" value="FATTY-ACID AMIDE HYDROLASE 2"/>
    <property type="match status" value="1"/>
</dbReference>
<keyword evidence="3" id="KW-1185">Reference proteome</keyword>
<dbReference type="Proteomes" id="UP000319769">
    <property type="component" value="Unassembled WGS sequence"/>
</dbReference>
<dbReference type="InterPro" id="IPR052739">
    <property type="entry name" value="FAAH2"/>
</dbReference>
<reference evidence="2" key="1">
    <citation type="submission" date="2019-09" db="EMBL/GenBank/DDBJ databases">
        <authorList>
            <person name="Teo W.F.A."/>
            <person name="Duangmal K."/>
        </authorList>
    </citation>
    <scope>NUCLEOTIDE SEQUENCE [LARGE SCALE GENOMIC DNA]</scope>
    <source>
        <strain evidence="2">K81G1</strain>
    </source>
</reference>
<protein>
    <submittedName>
        <fullName evidence="2">Amidase</fullName>
        <ecNumber evidence="2">3.5.1.4</ecNumber>
    </submittedName>
</protein>
<name>A0A5N0V1E8_9PSEU</name>
<gene>
    <name evidence="2" type="ORF">FPZ12_022230</name>
</gene>
<sequence length="487" mass="51977">MEWNLRPAGELAAALRAGEVSSLELTDAAIAAIERDDGAVNAICVPDFERARAAARQADQARARGEDRPLLGIPVTVKESYNLAGLPTTWGMPQFRDFVPDEDAVQVSRLKAAGAVVLGKTNVPFGLQDLQSFNEIYGTTNNPWDHARTSGGSSGGSAAALASGFGALSIGSDLAGSLRTPAHFCGVYAHKPTLGLAATRGMTPPPARALPTEADLAVVGPMARTAGDLSLLLDVMAGPDPLTFGLAHQVTLPPARHERLAEFRVLIFDEHPFIGTGAAVRAGVDRVADALVDGGARVERHSPLLPDPAEAARVYTQLLFSGSTARFPVDAYEQLRTRAAGLSPDDQSLDAARLRGMVLSHRDWLELTDRRELHRDGWRRLFGEFDAVVCPITPTPAFPHDHNPDLLARRLDVDGVEYPFFDQLVWAGLATMPGLPATAVPTGRSAEGLPVGVQLIGPMFGDRTTLRLAELLEQRIGGFQPPKQSSL</sequence>
<dbReference type="EC" id="3.5.1.4" evidence="2"/>
<dbReference type="Gene3D" id="3.90.1300.10">
    <property type="entry name" value="Amidase signature (AS) domain"/>
    <property type="match status" value="1"/>
</dbReference>
<dbReference type="InterPro" id="IPR020556">
    <property type="entry name" value="Amidase_CS"/>
</dbReference>
<dbReference type="NCBIfam" id="NF004816">
    <property type="entry name" value="PRK06170.1"/>
    <property type="match status" value="1"/>
</dbReference>
<dbReference type="OrthoDB" id="182039at2"/>
<evidence type="ECO:0000259" key="1">
    <source>
        <dbReference type="Pfam" id="PF01425"/>
    </source>
</evidence>
<dbReference type="InterPro" id="IPR023631">
    <property type="entry name" value="Amidase_dom"/>
</dbReference>
<dbReference type="GO" id="GO:0012505">
    <property type="term" value="C:endomembrane system"/>
    <property type="evidence" value="ECO:0007669"/>
    <property type="project" value="TreeGrafter"/>
</dbReference>
<comment type="caution">
    <text evidence="2">The sequence shown here is derived from an EMBL/GenBank/DDBJ whole genome shotgun (WGS) entry which is preliminary data.</text>
</comment>
<organism evidence="2 3">
    <name type="scientific">Amycolatopsis acidicola</name>
    <dbReference type="NCBI Taxonomy" id="2596893"/>
    <lineage>
        <taxon>Bacteria</taxon>
        <taxon>Bacillati</taxon>
        <taxon>Actinomycetota</taxon>
        <taxon>Actinomycetes</taxon>
        <taxon>Pseudonocardiales</taxon>
        <taxon>Pseudonocardiaceae</taxon>
        <taxon>Amycolatopsis</taxon>
    </lineage>
</organism>
<dbReference type="SUPFAM" id="SSF75304">
    <property type="entry name" value="Amidase signature (AS) enzymes"/>
    <property type="match status" value="1"/>
</dbReference>
<dbReference type="RefSeq" id="WP_144747499.1">
    <property type="nucleotide sequence ID" value="NZ_VMNW02000034.1"/>
</dbReference>
<dbReference type="PROSITE" id="PS00571">
    <property type="entry name" value="AMIDASES"/>
    <property type="match status" value="1"/>
</dbReference>